<evidence type="ECO:0000313" key="2">
    <source>
        <dbReference type="Proteomes" id="UP000321250"/>
    </source>
</evidence>
<name>A0A5C6UJY8_9SPHN</name>
<dbReference type="Proteomes" id="UP000321250">
    <property type="component" value="Unassembled WGS sequence"/>
</dbReference>
<comment type="caution">
    <text evidence="1">The sequence shown here is derived from an EMBL/GenBank/DDBJ whole genome shotgun (WGS) entry which is preliminary data.</text>
</comment>
<evidence type="ECO:0000313" key="1">
    <source>
        <dbReference type="EMBL" id="TXC72754.1"/>
    </source>
</evidence>
<sequence>MAQSGNGAAAFAGHWRVAGVAVSDTGVQALADNDPSLMGKRLTFSQARLAWDQPPATRDACVSPSFRRLATPAPAGLRPQLRKLGLPRPTAFAIRCRSGSWGPGDRPVVYRGAGGVLAMPWYDGGVLKLVRK</sequence>
<dbReference type="AlphaFoldDB" id="A0A5C6UJY8"/>
<gene>
    <name evidence="1" type="ORF">FSB78_04655</name>
</gene>
<protein>
    <submittedName>
        <fullName evidence="1">Uncharacterized protein</fullName>
    </submittedName>
</protein>
<proteinExistence type="predicted"/>
<keyword evidence="2" id="KW-1185">Reference proteome</keyword>
<organism evidence="1 2">
    <name type="scientific">Sphingomonas ginsenosidivorax</name>
    <dbReference type="NCBI Taxonomy" id="862135"/>
    <lineage>
        <taxon>Bacteria</taxon>
        <taxon>Pseudomonadati</taxon>
        <taxon>Pseudomonadota</taxon>
        <taxon>Alphaproteobacteria</taxon>
        <taxon>Sphingomonadales</taxon>
        <taxon>Sphingomonadaceae</taxon>
        <taxon>Sphingomonas</taxon>
    </lineage>
</organism>
<accession>A0A5C6UJY8</accession>
<dbReference type="OrthoDB" id="6965676at2"/>
<dbReference type="EMBL" id="VOQR01000001">
    <property type="protein sequence ID" value="TXC72754.1"/>
    <property type="molecule type" value="Genomic_DNA"/>
</dbReference>
<reference evidence="1 2" key="1">
    <citation type="journal article" date="2013" name="Antonie Van Leeuwenhoek">
        <title>Sphingomonas ginsenosidivorax sp. nov., with the ability to transform ginsenosides.</title>
        <authorList>
            <person name="Jin X.F."/>
            <person name="Kim J.K."/>
            <person name="Liu Q.M."/>
            <person name="Kang M.S."/>
            <person name="He D."/>
            <person name="Jin F.X."/>
            <person name="Kim S.C."/>
            <person name="Im W.T."/>
        </authorList>
    </citation>
    <scope>NUCLEOTIDE SEQUENCE [LARGE SCALE GENOMIC DNA]</scope>
    <source>
        <strain evidence="1 2">KHI67</strain>
    </source>
</reference>